<dbReference type="Proteomes" id="UP000267142">
    <property type="component" value="Segment"/>
</dbReference>
<evidence type="ECO:0000256" key="1">
    <source>
        <dbReference type="PROSITE-ProRule" id="PRU00042"/>
    </source>
</evidence>
<keyword evidence="1" id="KW-0863">Zinc-finger</keyword>
<dbReference type="SMART" id="SM00355">
    <property type="entry name" value="ZnF_C2H2"/>
    <property type="match status" value="2"/>
</dbReference>
<accession>A0A386KLD1</accession>
<dbReference type="RefSeq" id="YP_009841642.1">
    <property type="nucleotide sequence ID" value="NC_048733.1"/>
</dbReference>
<dbReference type="PROSITE" id="PS50157">
    <property type="entry name" value="ZINC_FINGER_C2H2_2"/>
    <property type="match status" value="1"/>
</dbReference>
<organism evidence="3 4">
    <name type="scientific">Microbacterium phage Burro</name>
    <dbReference type="NCBI Taxonomy" id="2315703"/>
    <lineage>
        <taxon>Viruses</taxon>
        <taxon>Duplodnaviria</taxon>
        <taxon>Heunggongvirae</taxon>
        <taxon>Uroviricota</taxon>
        <taxon>Caudoviricetes</taxon>
        <taxon>Burrovirus</taxon>
        <taxon>Burrovirus burro</taxon>
    </lineage>
</organism>
<keyword evidence="1" id="KW-0479">Metal-binding</keyword>
<dbReference type="GO" id="GO:0008270">
    <property type="term" value="F:zinc ion binding"/>
    <property type="evidence" value="ECO:0007669"/>
    <property type="project" value="UniProtKB-KW"/>
</dbReference>
<name>A0A386KLD1_9CAUD</name>
<gene>
    <name evidence="3" type="primary">23</name>
    <name evidence="3" type="ORF">SEA_BURRO_23</name>
</gene>
<dbReference type="KEGG" id="vg:55611833"/>
<dbReference type="Gene3D" id="3.30.160.60">
    <property type="entry name" value="Classic Zinc Finger"/>
    <property type="match status" value="1"/>
</dbReference>
<protein>
    <submittedName>
        <fullName evidence="3">DNA binding protein</fullName>
    </submittedName>
</protein>
<sequence>MPEKRRITRSDIKTFDKAATSLILEMGEAGWTGHLTSDGMHVRMYSPDGALQYTVSRTTYRKESMANGRLDFERWRDAQPKQEKPVETERWPCPRPDCNKTFVSLEKLSVHTNVDHEGLLKCPDCDYYHRKQSALNLHRANSHGYVSPTKHLRDARKLTPVQQALVDFDENRAAAFSVQVMDKAEILAIETPAPMTAEALKLKPVPAAPPTPKPAALEQDKSSIATHWAIKDDERMRVRLSPQRVYIKSGLKGYNNSAGAISNWKQDGWTFEEIKPDVKEFIRSLRKGTIFVVFFPEAKAEVWAKTAREDVKCLGTDDVYEELSITMVDWSSVKSIHLLSEKVW</sequence>
<evidence type="ECO:0000313" key="4">
    <source>
        <dbReference type="Proteomes" id="UP000267142"/>
    </source>
</evidence>
<feature type="domain" description="C2H2-type" evidence="2">
    <location>
        <begin position="91"/>
        <end position="118"/>
    </location>
</feature>
<dbReference type="InterPro" id="IPR013087">
    <property type="entry name" value="Znf_C2H2_type"/>
</dbReference>
<dbReference type="GeneID" id="55611833"/>
<evidence type="ECO:0000313" key="3">
    <source>
        <dbReference type="EMBL" id="AYD86166.1"/>
    </source>
</evidence>
<keyword evidence="4" id="KW-1185">Reference proteome</keyword>
<keyword evidence="1" id="KW-0862">Zinc</keyword>
<dbReference type="EMBL" id="MH825698">
    <property type="protein sequence ID" value="AYD86166.1"/>
    <property type="molecule type" value="Genomic_DNA"/>
</dbReference>
<proteinExistence type="predicted"/>
<dbReference type="PROSITE" id="PS00028">
    <property type="entry name" value="ZINC_FINGER_C2H2_1"/>
    <property type="match status" value="1"/>
</dbReference>
<reference evidence="3 4" key="1">
    <citation type="submission" date="2018-08" db="EMBL/GenBank/DDBJ databases">
        <authorList>
            <person name="Solberg C.E."/>
            <person name="Bonilla J.A."/>
            <person name="Klyczek K."/>
            <person name="Garlena R.A."/>
            <person name="Russell D.A."/>
            <person name="Pope W.H."/>
            <person name="Jacobs-Sera D."/>
            <person name="Hatfull G.F."/>
        </authorList>
    </citation>
    <scope>NUCLEOTIDE SEQUENCE [LARGE SCALE GENOMIC DNA]</scope>
</reference>
<evidence type="ECO:0000259" key="2">
    <source>
        <dbReference type="PROSITE" id="PS50157"/>
    </source>
</evidence>